<feature type="domain" description="UspA" evidence="2">
    <location>
        <begin position="1"/>
        <end position="136"/>
    </location>
</feature>
<reference evidence="3" key="1">
    <citation type="journal article" date="2014" name="Int. J. Syst. Evol. Microbiol.">
        <title>Complete genome sequence of Corynebacterium casei LMG S-19264T (=DSM 44701T), isolated from a smear-ripened cheese.</title>
        <authorList>
            <consortium name="US DOE Joint Genome Institute (JGI-PGF)"/>
            <person name="Walter F."/>
            <person name="Albersmeier A."/>
            <person name="Kalinowski J."/>
            <person name="Ruckert C."/>
        </authorList>
    </citation>
    <scope>NUCLEOTIDE SEQUENCE</scope>
    <source>
        <strain evidence="3">JCM 3035</strain>
    </source>
</reference>
<dbReference type="InterPro" id="IPR014729">
    <property type="entry name" value="Rossmann-like_a/b/a_fold"/>
</dbReference>
<dbReference type="AlphaFoldDB" id="A0A917RNQ2"/>
<dbReference type="Gene3D" id="3.40.50.620">
    <property type="entry name" value="HUPs"/>
    <property type="match status" value="2"/>
</dbReference>
<sequence length="296" mass="31302">MTGPVVVGLDGSAASVTAAWWAASEAAERHLPVVLLHSWTTQPLDVPIAQEAHNKKRYGHDVLQRTAAELLHRHGDLALTTELVSDPAAQALLSHGENAAMLVLGSRGHGSVASFLLGSISLHVLGLAQCPAVAVRAGAPAVEAGWEHPAAADRDEVVVGVQELGPDAEPLLEFAFTAAELSGTRVCAVRALPVSALVTHPQAFAAQQADRDREAEERTRLAAVLIPWREKFPDVPVVEHVAMGSAAQVLLAASAHSRLTVIGRRRHPSRRTWKLGPVAHAALHHVPCPVAVVPHD</sequence>
<evidence type="ECO:0000259" key="2">
    <source>
        <dbReference type="Pfam" id="PF00582"/>
    </source>
</evidence>
<keyword evidence="4" id="KW-1185">Reference proteome</keyword>
<evidence type="ECO:0000256" key="1">
    <source>
        <dbReference type="ARBA" id="ARBA00008791"/>
    </source>
</evidence>
<gene>
    <name evidence="3" type="ORF">GCM10010094_91630</name>
</gene>
<dbReference type="InterPro" id="IPR006015">
    <property type="entry name" value="Universal_stress_UspA"/>
</dbReference>
<dbReference type="RefSeq" id="WP_189327640.1">
    <property type="nucleotide sequence ID" value="NZ_BMPQ01000056.1"/>
</dbReference>
<organism evidence="3 4">
    <name type="scientific">Streptomyces flaveus</name>
    <dbReference type="NCBI Taxonomy" id="66370"/>
    <lineage>
        <taxon>Bacteria</taxon>
        <taxon>Bacillati</taxon>
        <taxon>Actinomycetota</taxon>
        <taxon>Actinomycetes</taxon>
        <taxon>Kitasatosporales</taxon>
        <taxon>Streptomycetaceae</taxon>
        <taxon>Streptomyces</taxon>
        <taxon>Streptomyces aurantiacus group</taxon>
    </lineage>
</organism>
<protein>
    <submittedName>
        <fullName evidence="3">Universal stress protein</fullName>
    </submittedName>
</protein>
<proteinExistence type="inferred from homology"/>
<dbReference type="Pfam" id="PF00582">
    <property type="entry name" value="Usp"/>
    <property type="match status" value="2"/>
</dbReference>
<dbReference type="PANTHER" id="PTHR46268">
    <property type="entry name" value="STRESS RESPONSE PROTEIN NHAX"/>
    <property type="match status" value="1"/>
</dbReference>
<evidence type="ECO:0000313" key="4">
    <source>
        <dbReference type="Proteomes" id="UP000637788"/>
    </source>
</evidence>
<comment type="caution">
    <text evidence="3">The sequence shown here is derived from an EMBL/GenBank/DDBJ whole genome shotgun (WGS) entry which is preliminary data.</text>
</comment>
<comment type="similarity">
    <text evidence="1">Belongs to the universal stress protein A family.</text>
</comment>
<reference evidence="3" key="2">
    <citation type="submission" date="2020-09" db="EMBL/GenBank/DDBJ databases">
        <authorList>
            <person name="Sun Q."/>
            <person name="Ohkuma M."/>
        </authorList>
    </citation>
    <scope>NUCLEOTIDE SEQUENCE</scope>
    <source>
        <strain evidence="3">JCM 3035</strain>
    </source>
</reference>
<evidence type="ECO:0000313" key="3">
    <source>
        <dbReference type="EMBL" id="GGL16460.1"/>
    </source>
</evidence>
<dbReference type="PANTHER" id="PTHR46268:SF6">
    <property type="entry name" value="UNIVERSAL STRESS PROTEIN UP12"/>
    <property type="match status" value="1"/>
</dbReference>
<dbReference type="InterPro" id="IPR006016">
    <property type="entry name" value="UspA"/>
</dbReference>
<dbReference type="SUPFAM" id="SSF52402">
    <property type="entry name" value="Adenine nucleotide alpha hydrolases-like"/>
    <property type="match status" value="2"/>
</dbReference>
<dbReference type="Proteomes" id="UP000637788">
    <property type="component" value="Unassembled WGS sequence"/>
</dbReference>
<dbReference type="EMBL" id="BMPQ01000056">
    <property type="protein sequence ID" value="GGL16460.1"/>
    <property type="molecule type" value="Genomic_DNA"/>
</dbReference>
<feature type="domain" description="UspA" evidence="2">
    <location>
        <begin position="157"/>
        <end position="294"/>
    </location>
</feature>
<name>A0A917RNQ2_9ACTN</name>
<accession>A0A917RNQ2</accession>
<dbReference type="PRINTS" id="PR01438">
    <property type="entry name" value="UNVRSLSTRESS"/>
</dbReference>